<evidence type="ECO:0000313" key="1">
    <source>
        <dbReference type="EMBL" id="SFC53648.1"/>
    </source>
</evidence>
<protein>
    <submittedName>
        <fullName evidence="1">Uncharacterized protein</fullName>
    </submittedName>
</protein>
<dbReference type="EMBL" id="FOKV01000005">
    <property type="protein sequence ID" value="SFC53648.1"/>
    <property type="molecule type" value="Genomic_DNA"/>
</dbReference>
<keyword evidence="2" id="KW-1185">Reference proteome</keyword>
<accession>A0A1I1K4J3</accession>
<gene>
    <name evidence="1" type="ORF">SAMN04487907_105143</name>
</gene>
<name>A0A1I1K4J3_9FLAO</name>
<dbReference type="RefSeq" id="WP_092543122.1">
    <property type="nucleotide sequence ID" value="NZ_FOKV01000005.1"/>
</dbReference>
<proteinExistence type="predicted"/>
<reference evidence="2" key="1">
    <citation type="submission" date="2016-10" db="EMBL/GenBank/DDBJ databases">
        <authorList>
            <person name="Varghese N."/>
            <person name="Submissions S."/>
        </authorList>
    </citation>
    <scope>NUCLEOTIDE SEQUENCE [LARGE SCALE GENOMIC DNA]</scope>
    <source>
        <strain evidence="2">DSM 24499</strain>
    </source>
</reference>
<sequence length="141" mass="16574">MLLNVSYNNPDIKEKIDREVGKTLTLVDRFKLKGSGSPRLIITTVSIDIHNLLILDNNRNTCNIEIRPNGIIVRFRSILETYALVIPFWKLKIYKGKAEEYSIYRDHYFIKVEAKDENVHKFFKKLISYKDDNTPTRIDDL</sequence>
<dbReference type="OrthoDB" id="1436588at2"/>
<dbReference type="AlphaFoldDB" id="A0A1I1K4J3"/>
<organism evidence="1 2">
    <name type="scientific">Zunongwangia mangrovi</name>
    <dbReference type="NCBI Taxonomy" id="1334022"/>
    <lineage>
        <taxon>Bacteria</taxon>
        <taxon>Pseudomonadati</taxon>
        <taxon>Bacteroidota</taxon>
        <taxon>Flavobacteriia</taxon>
        <taxon>Flavobacteriales</taxon>
        <taxon>Flavobacteriaceae</taxon>
        <taxon>Zunongwangia</taxon>
    </lineage>
</organism>
<dbReference type="Proteomes" id="UP000199438">
    <property type="component" value="Unassembled WGS sequence"/>
</dbReference>
<dbReference type="STRING" id="1334022.SAMN04487907_105143"/>
<evidence type="ECO:0000313" key="2">
    <source>
        <dbReference type="Proteomes" id="UP000199438"/>
    </source>
</evidence>